<evidence type="ECO:0000256" key="5">
    <source>
        <dbReference type="ARBA" id="ARBA00022485"/>
    </source>
</evidence>
<dbReference type="CDD" id="cd01335">
    <property type="entry name" value="Radical_SAM"/>
    <property type="match status" value="1"/>
</dbReference>
<evidence type="ECO:0000256" key="2">
    <source>
        <dbReference type="ARBA" id="ARBA00004785"/>
    </source>
</evidence>
<sequence length="444" mass="51523">MSDLLAKYNRQGPRYTSYPPVPFWKNAPSESEWINHLKVIYNDEEGMDLYVHIPFCEKLCYYCGCNRIVTKNHSVQDNFVELLMTEWRLYCTRLGFIPKINSLHFGGGTPTFLTPENLEKLIIELTKNKKETFTGSIEIDPRNTTIEHLDCFKRNGIKRVSLGIQDFDPDVQKAINRAQSFEMVETLVNEMRLREFESINFDVIYGLPKQTRATITETFRLIRKLKPDLIAYYSYAHLPERLKNQRLINSADLPEGSEKQALYDLGKELLAEDGYADVGMDHFALPHNFLFKAKDSNRLHRNFMGYVDKKSPILLGLGPSSISDSSLSFAQNEKGMNEYEIKIKSNQLAINHGHTHDENDLNVQKIILSLMCRNESSFGEIEQIPYWDEVKTDLSSMEEDGMIKLDDYKVIVLPLGRKFIRNIAMVFDFYFREKMPAEKFSRTI</sequence>
<comment type="function">
    <text evidence="13">Involved in the heme biosynthesis. Catalyzes the anaerobic oxidative decarboxylation of propionate groups of rings A and B of coproporphyrinogen III to yield the vinyl groups in protoporphyrinogen IX.</text>
</comment>
<comment type="catalytic activity">
    <reaction evidence="14 15">
        <text>coproporphyrinogen III + 2 S-adenosyl-L-methionine = protoporphyrinogen IX + 2 5'-deoxyadenosine + 2 L-methionine + 2 CO2</text>
        <dbReference type="Rhea" id="RHEA:15425"/>
        <dbReference type="ChEBI" id="CHEBI:16526"/>
        <dbReference type="ChEBI" id="CHEBI:17319"/>
        <dbReference type="ChEBI" id="CHEBI:57307"/>
        <dbReference type="ChEBI" id="CHEBI:57309"/>
        <dbReference type="ChEBI" id="CHEBI:57844"/>
        <dbReference type="ChEBI" id="CHEBI:59789"/>
        <dbReference type="EC" id="1.3.98.3"/>
    </reaction>
</comment>
<evidence type="ECO:0000256" key="9">
    <source>
        <dbReference type="ARBA" id="ARBA00023002"/>
    </source>
</evidence>
<dbReference type="Pfam" id="PF04055">
    <property type="entry name" value="Radical_SAM"/>
    <property type="match status" value="1"/>
</dbReference>
<evidence type="ECO:0000259" key="16">
    <source>
        <dbReference type="PROSITE" id="PS51918"/>
    </source>
</evidence>
<dbReference type="InterPro" id="IPR034505">
    <property type="entry name" value="Coproporphyrinogen-III_oxidase"/>
</dbReference>
<protein>
    <recommendedName>
        <fullName evidence="15">Coproporphyrinogen-III oxidase</fullName>
        <ecNumber evidence="15">1.3.98.3</ecNumber>
    </recommendedName>
</protein>
<evidence type="ECO:0000256" key="14">
    <source>
        <dbReference type="ARBA" id="ARBA00048321"/>
    </source>
</evidence>
<dbReference type="SMART" id="SM00729">
    <property type="entry name" value="Elp3"/>
    <property type="match status" value="1"/>
</dbReference>
<evidence type="ECO:0000256" key="8">
    <source>
        <dbReference type="ARBA" id="ARBA00022723"/>
    </source>
</evidence>
<comment type="subunit">
    <text evidence="4">Monomer.</text>
</comment>
<evidence type="ECO:0000256" key="11">
    <source>
        <dbReference type="ARBA" id="ARBA00023014"/>
    </source>
</evidence>
<dbReference type="PIRSF" id="PIRSF000167">
    <property type="entry name" value="HemN"/>
    <property type="match status" value="1"/>
</dbReference>
<keyword evidence="7 15" id="KW-0949">S-adenosyl-L-methionine</keyword>
<keyword evidence="9 15" id="KW-0560">Oxidoreductase</keyword>
<dbReference type="InterPro" id="IPR058240">
    <property type="entry name" value="rSAM_sf"/>
</dbReference>
<dbReference type="SFLD" id="SFLDG01065">
    <property type="entry name" value="anaerobic_coproporphyrinogen-I"/>
    <property type="match status" value="1"/>
</dbReference>
<evidence type="ECO:0000313" key="17">
    <source>
        <dbReference type="EMBL" id="MEA9357636.1"/>
    </source>
</evidence>
<dbReference type="InterPro" id="IPR007197">
    <property type="entry name" value="rSAM"/>
</dbReference>
<dbReference type="GO" id="GO:0051989">
    <property type="term" value="F:coproporphyrinogen dehydrogenase activity"/>
    <property type="evidence" value="ECO:0007669"/>
    <property type="project" value="UniProtKB-EC"/>
</dbReference>
<dbReference type="EMBL" id="JAYGJQ010000002">
    <property type="protein sequence ID" value="MEA9357636.1"/>
    <property type="molecule type" value="Genomic_DNA"/>
</dbReference>
<dbReference type="InterPro" id="IPR004558">
    <property type="entry name" value="Coprogen_oxidase_HemN"/>
</dbReference>
<dbReference type="PANTHER" id="PTHR13932">
    <property type="entry name" value="COPROPORPHYRINIGEN III OXIDASE"/>
    <property type="match status" value="1"/>
</dbReference>
<reference evidence="17 18" key="1">
    <citation type="submission" date="2023-11" db="EMBL/GenBank/DDBJ databases">
        <title>A Novel Polar Bacteriovorax (B. antarcticus) Isolated from the Biocrust in Antarctica.</title>
        <authorList>
            <person name="Mun W."/>
            <person name="Choi S.Y."/>
            <person name="Mitchell R.J."/>
        </authorList>
    </citation>
    <scope>NUCLEOTIDE SEQUENCE [LARGE SCALE GENOMIC DNA]</scope>
    <source>
        <strain evidence="17 18">PP10</strain>
    </source>
</reference>
<dbReference type="SUPFAM" id="SSF102114">
    <property type="entry name" value="Radical SAM enzymes"/>
    <property type="match status" value="1"/>
</dbReference>
<name>A0ABU5VX57_9BACT</name>
<feature type="domain" description="Radical SAM core" evidence="16">
    <location>
        <begin position="41"/>
        <end position="272"/>
    </location>
</feature>
<evidence type="ECO:0000256" key="15">
    <source>
        <dbReference type="PIRNR" id="PIRNR000167"/>
    </source>
</evidence>
<keyword evidence="5 15" id="KW-0004">4Fe-4S</keyword>
<evidence type="ECO:0000256" key="1">
    <source>
        <dbReference type="ARBA" id="ARBA00004496"/>
    </source>
</evidence>
<keyword evidence="11 15" id="KW-0411">Iron-sulfur</keyword>
<accession>A0ABU5VX57</accession>
<comment type="similarity">
    <text evidence="3 15">Belongs to the anaerobic coproporphyrinogen-III oxidase family.</text>
</comment>
<evidence type="ECO:0000256" key="6">
    <source>
        <dbReference type="ARBA" id="ARBA00022490"/>
    </source>
</evidence>
<evidence type="ECO:0000256" key="10">
    <source>
        <dbReference type="ARBA" id="ARBA00023004"/>
    </source>
</evidence>
<dbReference type="InterPro" id="IPR023404">
    <property type="entry name" value="rSAM_horseshoe"/>
</dbReference>
<evidence type="ECO:0000313" key="18">
    <source>
        <dbReference type="Proteomes" id="UP001302274"/>
    </source>
</evidence>
<keyword evidence="12 15" id="KW-0627">Porphyrin biosynthesis</keyword>
<keyword evidence="8 15" id="KW-0479">Metal-binding</keyword>
<evidence type="ECO:0000256" key="7">
    <source>
        <dbReference type="ARBA" id="ARBA00022691"/>
    </source>
</evidence>
<evidence type="ECO:0000256" key="4">
    <source>
        <dbReference type="ARBA" id="ARBA00011245"/>
    </source>
</evidence>
<dbReference type="NCBIfam" id="TIGR00538">
    <property type="entry name" value="hemN"/>
    <property type="match status" value="1"/>
</dbReference>
<organism evidence="17 18">
    <name type="scientific">Bacteriovorax antarcticus</name>
    <dbReference type="NCBI Taxonomy" id="3088717"/>
    <lineage>
        <taxon>Bacteria</taxon>
        <taxon>Pseudomonadati</taxon>
        <taxon>Bdellovibrionota</taxon>
        <taxon>Bacteriovoracia</taxon>
        <taxon>Bacteriovoracales</taxon>
        <taxon>Bacteriovoracaceae</taxon>
        <taxon>Bacteriovorax</taxon>
    </lineage>
</organism>
<dbReference type="Proteomes" id="UP001302274">
    <property type="component" value="Unassembled WGS sequence"/>
</dbReference>
<dbReference type="PANTHER" id="PTHR13932:SF6">
    <property type="entry name" value="OXYGEN-INDEPENDENT COPROPORPHYRINOGEN III OXIDASE"/>
    <property type="match status" value="1"/>
</dbReference>
<keyword evidence="18" id="KW-1185">Reference proteome</keyword>
<keyword evidence="10 15" id="KW-0408">Iron</keyword>
<keyword evidence="6 15" id="KW-0963">Cytoplasm</keyword>
<evidence type="ECO:0000256" key="13">
    <source>
        <dbReference type="ARBA" id="ARBA00024295"/>
    </source>
</evidence>
<gene>
    <name evidence="17" type="primary">hemN</name>
    <name evidence="17" type="ORF">SHI21_15510</name>
</gene>
<dbReference type="SFLD" id="SFLDS00029">
    <property type="entry name" value="Radical_SAM"/>
    <property type="match status" value="1"/>
</dbReference>
<comment type="caution">
    <text evidence="17">The sequence shown here is derived from an EMBL/GenBank/DDBJ whole genome shotgun (WGS) entry which is preliminary data.</text>
</comment>
<comment type="subcellular location">
    <subcellularLocation>
        <location evidence="1 15">Cytoplasm</location>
    </subcellularLocation>
</comment>
<dbReference type="RefSeq" id="WP_323577720.1">
    <property type="nucleotide sequence ID" value="NZ_JAYGJQ010000002.1"/>
</dbReference>
<comment type="cofactor">
    <cofactor evidence="15">
        <name>[4Fe-4S] cluster</name>
        <dbReference type="ChEBI" id="CHEBI:49883"/>
    </cofactor>
    <text evidence="15">Binds 1 [4Fe-4S] cluster. The cluster is coordinated with 3 cysteines and an exchangeable S-adenosyl-L-methionine.</text>
</comment>
<dbReference type="EC" id="1.3.98.3" evidence="15"/>
<comment type="pathway">
    <text evidence="2 15">Porphyrin-containing compound metabolism; protoporphyrin-IX biosynthesis; protoporphyrinogen-IX from coproporphyrinogen-III (AdoMet route): step 1/1.</text>
</comment>
<dbReference type="Gene3D" id="1.10.10.920">
    <property type="match status" value="1"/>
</dbReference>
<dbReference type="Gene3D" id="3.80.30.20">
    <property type="entry name" value="tm_1862 like domain"/>
    <property type="match status" value="1"/>
</dbReference>
<proteinExistence type="inferred from homology"/>
<evidence type="ECO:0000256" key="3">
    <source>
        <dbReference type="ARBA" id="ARBA00005493"/>
    </source>
</evidence>
<dbReference type="PROSITE" id="PS51918">
    <property type="entry name" value="RADICAL_SAM"/>
    <property type="match status" value="1"/>
</dbReference>
<dbReference type="InterPro" id="IPR006638">
    <property type="entry name" value="Elp3/MiaA/NifB-like_rSAM"/>
</dbReference>
<evidence type="ECO:0000256" key="12">
    <source>
        <dbReference type="ARBA" id="ARBA00023244"/>
    </source>
</evidence>